<dbReference type="HOGENOM" id="CLU_085651_0_0_4"/>
<organism evidence="1 2">
    <name type="scientific">Serpentinimonas raichei</name>
    <dbReference type="NCBI Taxonomy" id="1458425"/>
    <lineage>
        <taxon>Bacteria</taxon>
        <taxon>Pseudomonadati</taxon>
        <taxon>Pseudomonadota</taxon>
        <taxon>Betaproteobacteria</taxon>
        <taxon>Burkholderiales</taxon>
        <taxon>Comamonadaceae</taxon>
        <taxon>Serpentinimonas</taxon>
    </lineage>
</organism>
<sequence length="225" mass="25239">MRFSRTPLTLGLPLLALVWALVLAGLGLGWASPNLDLKQRLAQERFGPQAAQTVAAWRSMMEQARTQPVERQLQMVNNFFNRRIVFALDPTVWGQADYWATPLEFMGRASGDCEDYSIAKYVTLLLLGVPNEQMRLIYVRARTAGALTEAHMVLGFFETPLAEPLILDNLITSVRPASSRPDLTPLFSFNSEGLWVAGQTQQVASSTARLSRWRDVLERMSREGL</sequence>
<dbReference type="PANTHER" id="PTHR39327:SF1">
    <property type="entry name" value="BLR5470 PROTEIN"/>
    <property type="match status" value="1"/>
</dbReference>
<dbReference type="PANTHER" id="PTHR39327">
    <property type="match status" value="1"/>
</dbReference>
<proteinExistence type="predicted"/>
<dbReference type="Proteomes" id="UP000067461">
    <property type="component" value="Chromosome"/>
</dbReference>
<accession>A0A060NLU1</accession>
<dbReference type="Pfam" id="PF06035">
    <property type="entry name" value="Peptidase_C93"/>
    <property type="match status" value="1"/>
</dbReference>
<dbReference type="AlphaFoldDB" id="A0A060NLU1"/>
<evidence type="ECO:0000313" key="1">
    <source>
        <dbReference type="EMBL" id="BAO79859.1"/>
    </source>
</evidence>
<keyword evidence="2" id="KW-1185">Reference proteome</keyword>
<dbReference type="Gene3D" id="3.10.620.30">
    <property type="match status" value="1"/>
</dbReference>
<name>A0A060NLU1_9BURK</name>
<evidence type="ECO:0000313" key="2">
    <source>
        <dbReference type="Proteomes" id="UP000067461"/>
    </source>
</evidence>
<reference evidence="1 2" key="1">
    <citation type="journal article" date="2014" name="Nat. Commun.">
        <title>Physiological and genomic features of highly alkaliphilic hydrogen-utilizing Betaproteobacteria from a continental serpentinizing site.</title>
        <authorList>
            <person name="Suzuki S."/>
            <person name="Kuenen J.G."/>
            <person name="Schipper K."/>
            <person name="van der Velde S."/>
            <person name="Ishii S."/>
            <person name="Wu A."/>
            <person name="Sorokin D.Y."/>
            <person name="Tenney A."/>
            <person name="Meng X.Y."/>
            <person name="Morrill P.L."/>
            <person name="Kamagata Y."/>
            <person name="Muyzer G."/>
            <person name="Nealson K.H."/>
        </authorList>
    </citation>
    <scope>NUCLEOTIDE SEQUENCE [LARGE SCALE GENOMIC DNA]</scope>
    <source>
        <strain evidence="1 2">A1</strain>
    </source>
</reference>
<dbReference type="KEGG" id="cbaa:SRAA_0005"/>
<dbReference type="EMBL" id="AP014568">
    <property type="protein sequence ID" value="BAO79859.1"/>
    <property type="molecule type" value="Genomic_DNA"/>
</dbReference>
<protein>
    <submittedName>
        <fullName evidence="1">Predicted periplasmic protein</fullName>
    </submittedName>
</protein>
<dbReference type="InterPro" id="IPR010319">
    <property type="entry name" value="Transglutaminase-like_Cys_pept"/>
</dbReference>
<dbReference type="STRING" id="1458425.SRAA_0005"/>
<gene>
    <name evidence="1" type="ORF">SRAA_0005</name>
</gene>